<evidence type="ECO:0000313" key="5">
    <source>
        <dbReference type="Proteomes" id="UP001107558"/>
    </source>
</evidence>
<feature type="compositionally biased region" description="Low complexity" evidence="2">
    <location>
        <begin position="592"/>
        <end position="605"/>
    </location>
</feature>
<proteinExistence type="inferred from homology"/>
<accession>A0A9J6BSU6</accession>
<dbReference type="InterPro" id="IPR041637">
    <property type="entry name" value="Caprin-1_dimer"/>
</dbReference>
<dbReference type="AlphaFoldDB" id="A0A9J6BSU6"/>
<keyword evidence="5" id="KW-1185">Reference proteome</keyword>
<feature type="compositionally biased region" description="Polar residues" evidence="2">
    <location>
        <begin position="34"/>
        <end position="44"/>
    </location>
</feature>
<feature type="domain" description="Caprin-1 dimerization" evidence="3">
    <location>
        <begin position="122"/>
        <end position="242"/>
    </location>
</feature>
<dbReference type="PANTHER" id="PTHR22922:SF19">
    <property type="entry name" value="CAPRIN HOMOLOG"/>
    <property type="match status" value="1"/>
</dbReference>
<evidence type="ECO:0000259" key="3">
    <source>
        <dbReference type="Pfam" id="PF18293"/>
    </source>
</evidence>
<protein>
    <recommendedName>
        <fullName evidence="3">Caprin-1 dimerization domain-containing protein</fullName>
    </recommendedName>
</protein>
<comment type="caution">
    <text evidence="4">The sequence shown here is derived from an EMBL/GenBank/DDBJ whole genome shotgun (WGS) entry which is preliminary data.</text>
</comment>
<feature type="region of interest" description="Disordered" evidence="2">
    <location>
        <begin position="421"/>
        <end position="460"/>
    </location>
</feature>
<gene>
    <name evidence="4" type="ORF">PVAND_002668</name>
</gene>
<feature type="compositionally biased region" description="Low complexity" evidence="2">
    <location>
        <begin position="650"/>
        <end position="677"/>
    </location>
</feature>
<reference evidence="4" key="1">
    <citation type="submission" date="2021-03" db="EMBL/GenBank/DDBJ databases">
        <title>Chromosome level genome of the anhydrobiotic midge Polypedilum vanderplanki.</title>
        <authorList>
            <person name="Yoshida Y."/>
            <person name="Kikawada T."/>
            <person name="Gusev O."/>
        </authorList>
    </citation>
    <scope>NUCLEOTIDE SEQUENCE</scope>
    <source>
        <strain evidence="4">NIAS01</strain>
        <tissue evidence="4">Whole body or cell culture</tissue>
    </source>
</reference>
<feature type="compositionally biased region" description="Low complexity" evidence="2">
    <location>
        <begin position="427"/>
        <end position="443"/>
    </location>
</feature>
<dbReference type="GO" id="GO:0005737">
    <property type="term" value="C:cytoplasm"/>
    <property type="evidence" value="ECO:0007669"/>
    <property type="project" value="TreeGrafter"/>
</dbReference>
<dbReference type="PANTHER" id="PTHR22922">
    <property type="entry name" value="GPI-ANCHORED PROTEIN P137"/>
    <property type="match status" value="1"/>
</dbReference>
<comment type="similarity">
    <text evidence="1">Belongs to the caprin family.</text>
</comment>
<feature type="compositionally biased region" description="Basic and acidic residues" evidence="2">
    <location>
        <begin position="571"/>
        <end position="591"/>
    </location>
</feature>
<dbReference type="Proteomes" id="UP001107558">
    <property type="component" value="Chromosome 3"/>
</dbReference>
<feature type="compositionally biased region" description="Basic and acidic residues" evidence="2">
    <location>
        <begin position="693"/>
        <end position="702"/>
    </location>
</feature>
<sequence>MPSAEKLSSEALKLESASTNEQKPSENAQKDIEQNNGEKSISPIQQVLQIINNKTRNLEKRKNKLDGYIKEEEDGKELSSEQKKAVQKYEEVVSQLAISKEFCKQFQTIASAASKEAKREARKATFLRQMQETAKVREVLIIQDLLRQLKNDAIRNDFLNAQNGACLVEADEMNVLEQFAKHTIPIHPSFSNEPSFSSSAKISADHFSFVVDGRNRQFMETGFTYEKIKELFQRIKSCGYFEKDIEIVEEMERPTESETPQTDCDLDSGKEEKVESVSVAMMSTTSLPPNESGGMSSASSTSVPPSLVPTPVAAVASMPSAPLPTQIPNPNQLFNGNVNVSGIMPVMQQPHAAAMPPQVISQQQQPPQNVQMKTTVTAVENAFFNQMKYSQGPMNAIQPNRYVEDFASANISFLQDSLVEQNSTGSQQQQPSVTQPIQQHQQPNAMVNQPKQVHSPIQVHQQIQQQVISTQTFTNQNYHSQQQQSQQTPLQQTHHFPPGLKLQNASSSNIPANITPNSNSVQYQQQMPAQNIQNLQEQHHQSQPQQQQQQKQPLVEQQQQNSNHTIINDGLCDKNETNDRKTHGIDKEKSSNRNNEWNQNNQPPQIDTWNNDDTSTGGGNLQNNNSGNNNNSYSRFNRNSNRGSGGGGSKYNNNYRNSNQSRNNYNNNNENLNGGNESNRDRDTGGSTTFFRNNERYNRDGGGRYNNNSSSDRNNMGDRGNYKPREGNYRAGSGRFPSSMATNTFANKK</sequence>
<feature type="compositionally biased region" description="Polar residues" evidence="2">
    <location>
        <begin position="281"/>
        <end position="295"/>
    </location>
</feature>
<feature type="region of interest" description="Disordered" evidence="2">
    <location>
        <begin position="251"/>
        <end position="304"/>
    </location>
</feature>
<feature type="compositionally biased region" description="Low complexity" evidence="2">
    <location>
        <begin position="533"/>
        <end position="561"/>
    </location>
</feature>
<name>A0A9J6BSU6_POLVA</name>
<organism evidence="4 5">
    <name type="scientific">Polypedilum vanderplanki</name>
    <name type="common">Sleeping chironomid midge</name>
    <dbReference type="NCBI Taxonomy" id="319348"/>
    <lineage>
        <taxon>Eukaryota</taxon>
        <taxon>Metazoa</taxon>
        <taxon>Ecdysozoa</taxon>
        <taxon>Arthropoda</taxon>
        <taxon>Hexapoda</taxon>
        <taxon>Insecta</taxon>
        <taxon>Pterygota</taxon>
        <taxon>Neoptera</taxon>
        <taxon>Endopterygota</taxon>
        <taxon>Diptera</taxon>
        <taxon>Nematocera</taxon>
        <taxon>Chironomoidea</taxon>
        <taxon>Chironomidae</taxon>
        <taxon>Chironominae</taxon>
        <taxon>Polypedilum</taxon>
        <taxon>Polypedilum</taxon>
    </lineage>
</organism>
<dbReference type="EMBL" id="JADBJN010000003">
    <property type="protein sequence ID" value="KAG5672547.1"/>
    <property type="molecule type" value="Genomic_DNA"/>
</dbReference>
<evidence type="ECO:0000256" key="2">
    <source>
        <dbReference type="SAM" id="MobiDB-lite"/>
    </source>
</evidence>
<feature type="compositionally biased region" description="Polar residues" evidence="2">
    <location>
        <begin position="503"/>
        <end position="532"/>
    </location>
</feature>
<feature type="compositionally biased region" description="Low complexity" evidence="2">
    <location>
        <begin position="621"/>
        <end position="642"/>
    </location>
</feature>
<dbReference type="Pfam" id="PF18293">
    <property type="entry name" value="Caprin-1_dimer"/>
    <property type="match status" value="1"/>
</dbReference>
<feature type="compositionally biased region" description="Low complexity" evidence="2">
    <location>
        <begin position="475"/>
        <end position="495"/>
    </location>
</feature>
<feature type="region of interest" description="Disordered" evidence="2">
    <location>
        <begin position="1"/>
        <end position="44"/>
    </location>
</feature>
<evidence type="ECO:0000256" key="1">
    <source>
        <dbReference type="ARBA" id="ARBA00007950"/>
    </source>
</evidence>
<dbReference type="GO" id="GO:0003723">
    <property type="term" value="F:RNA binding"/>
    <property type="evidence" value="ECO:0007669"/>
    <property type="project" value="TreeGrafter"/>
</dbReference>
<feature type="compositionally biased region" description="Low complexity" evidence="2">
    <location>
        <begin position="1"/>
        <end position="18"/>
    </location>
</feature>
<dbReference type="InterPro" id="IPR028816">
    <property type="entry name" value="Caprin"/>
</dbReference>
<feature type="compositionally biased region" description="Polar residues" evidence="2">
    <location>
        <begin position="739"/>
        <end position="749"/>
    </location>
</feature>
<feature type="compositionally biased region" description="Low complexity" evidence="2">
    <location>
        <begin position="705"/>
        <end position="719"/>
    </location>
</feature>
<dbReference type="OrthoDB" id="10062814at2759"/>
<feature type="region of interest" description="Disordered" evidence="2">
    <location>
        <begin position="475"/>
        <end position="749"/>
    </location>
</feature>
<evidence type="ECO:0000313" key="4">
    <source>
        <dbReference type="EMBL" id="KAG5672547.1"/>
    </source>
</evidence>